<reference evidence="5 6" key="1">
    <citation type="journal article" date="2016" name="Microbes Environ.">
        <title>Phylogenetically diverse aerobic anoxygenic phototrophic bacteria isolated from epilithic biofilms in Tama river, Japan.</title>
        <authorList>
            <person name="Hirose S."/>
            <person name="Matsuura K."/>
            <person name="Haruta S."/>
        </authorList>
    </citation>
    <scope>NUCLEOTIDE SEQUENCE [LARGE SCALE GENOMIC DNA]</scope>
    <source>
        <strain evidence="5 6">S08</strain>
    </source>
</reference>
<dbReference type="Pfam" id="PF05683">
    <property type="entry name" value="Fumerase_C"/>
    <property type="match status" value="1"/>
</dbReference>
<keyword evidence="6" id="KW-1185">Reference proteome</keyword>
<evidence type="ECO:0000313" key="6">
    <source>
        <dbReference type="Proteomes" id="UP000831327"/>
    </source>
</evidence>
<evidence type="ECO:0000256" key="2">
    <source>
        <dbReference type="ARBA" id="ARBA00023239"/>
    </source>
</evidence>
<feature type="region of interest" description="Disordered" evidence="3">
    <location>
        <begin position="1"/>
        <end position="22"/>
    </location>
</feature>
<evidence type="ECO:0000256" key="3">
    <source>
        <dbReference type="SAM" id="MobiDB-lite"/>
    </source>
</evidence>
<dbReference type="SUPFAM" id="SSF117457">
    <property type="entry name" value="FumA C-terminal domain-like"/>
    <property type="match status" value="1"/>
</dbReference>
<organism evidence="5 6">
    <name type="scientific">Roseomonas fluvialis</name>
    <dbReference type="NCBI Taxonomy" id="1750527"/>
    <lineage>
        <taxon>Bacteria</taxon>
        <taxon>Pseudomonadati</taxon>
        <taxon>Pseudomonadota</taxon>
        <taxon>Alphaproteobacteria</taxon>
        <taxon>Acetobacterales</taxon>
        <taxon>Roseomonadaceae</taxon>
        <taxon>Roseomonas</taxon>
    </lineage>
</organism>
<protein>
    <submittedName>
        <fullName evidence="5">Fumarate hydratase subunit beta</fullName>
    </submittedName>
</protein>
<dbReference type="RefSeq" id="WP_244458017.1">
    <property type="nucleotide sequence ID" value="NZ_AP025637.1"/>
</dbReference>
<dbReference type="InterPro" id="IPR036660">
    <property type="entry name" value="Fe-S_hydroAse_TtdB_cat_sf"/>
</dbReference>
<dbReference type="PANTHER" id="PTHR43351">
    <property type="entry name" value="L(+)-TARTRATE DEHYDRATASE SUBUNIT BETA"/>
    <property type="match status" value="1"/>
</dbReference>
<dbReference type="EMBL" id="AP025637">
    <property type="protein sequence ID" value="BDG70700.1"/>
    <property type="molecule type" value="Genomic_DNA"/>
</dbReference>
<evidence type="ECO:0000259" key="4">
    <source>
        <dbReference type="Pfam" id="PF05683"/>
    </source>
</evidence>
<evidence type="ECO:0000256" key="1">
    <source>
        <dbReference type="ARBA" id="ARBA00008876"/>
    </source>
</evidence>
<evidence type="ECO:0000313" key="5">
    <source>
        <dbReference type="EMBL" id="BDG70700.1"/>
    </source>
</evidence>
<accession>A0ABN6NZZ8</accession>
<proteinExistence type="inferred from homology"/>
<feature type="domain" description="Fe-S hydro-lyase tartrate dehydratase beta-type catalytic" evidence="4">
    <location>
        <begin position="26"/>
        <end position="201"/>
    </location>
</feature>
<comment type="similarity">
    <text evidence="1">Belongs to the class-I fumarase family.</text>
</comment>
<gene>
    <name evidence="5" type="primary">fumB</name>
    <name evidence="5" type="ORF">Rmf_06290</name>
</gene>
<keyword evidence="2" id="KW-0456">Lyase</keyword>
<dbReference type="InterPro" id="IPR004647">
    <property type="entry name" value="Fe-S_hydro-lyase_TtdB-typ_cat"/>
</dbReference>
<dbReference type="PANTHER" id="PTHR43351:SF2">
    <property type="entry name" value="L(+)-TARTRATE DEHYDRATASE SUBUNIT BETA-RELATED"/>
    <property type="match status" value="1"/>
</dbReference>
<sequence length="225" mass="23939">MSAPQDQKQGTAGLNRPRPADIRTLRFPLTRDDARRLRAGDMILADGEIVITAGLPTVQRLVACAEEARDPPIALDGGSLFHLGSYSQDTADGGLEILYMNPTTSTRFNPLMPRLIRHFGLTAVGGKGGLDAGCVEAMREVGCVYLSFLGGGAPLHSAAIKAVREVAYPDLVAHYRLVRLAVEGLGPLTVGIDAHGNSLFDALQQQAADRMPDILARLDADRAAS</sequence>
<dbReference type="Proteomes" id="UP000831327">
    <property type="component" value="Chromosome"/>
</dbReference>
<feature type="compositionally biased region" description="Polar residues" evidence="3">
    <location>
        <begin position="1"/>
        <end position="12"/>
    </location>
</feature>
<dbReference type="Gene3D" id="3.20.130.10">
    <property type="entry name" value="Fe-S hydro-lyase, tartrate dehydratase beta-type, catalytic domain"/>
    <property type="match status" value="1"/>
</dbReference>
<name>A0ABN6NZZ8_9PROT</name>